<feature type="binding site" evidence="11">
    <location>
        <position position="162"/>
    </location>
    <ligand>
        <name>Mg(2+)</name>
        <dbReference type="ChEBI" id="CHEBI:18420"/>
    </ligand>
</feature>
<dbReference type="SUPFAM" id="SSF143631">
    <property type="entry name" value="ApbE-like"/>
    <property type="match status" value="1"/>
</dbReference>
<dbReference type="InterPro" id="IPR024932">
    <property type="entry name" value="ApbE"/>
</dbReference>
<dbReference type="AlphaFoldDB" id="A0A7C3YRT2"/>
<evidence type="ECO:0000256" key="3">
    <source>
        <dbReference type="ARBA" id="ARBA00022630"/>
    </source>
</evidence>
<keyword evidence="5 10" id="KW-0479">Metal-binding</keyword>
<keyword evidence="3 10" id="KW-0285">Flavoprotein</keyword>
<feature type="binding site" evidence="11">
    <location>
        <position position="273"/>
    </location>
    <ligand>
        <name>Mg(2+)</name>
        <dbReference type="ChEBI" id="CHEBI:18420"/>
    </ligand>
</feature>
<evidence type="ECO:0000256" key="1">
    <source>
        <dbReference type="ARBA" id="ARBA00011955"/>
    </source>
</evidence>
<gene>
    <name evidence="13" type="ORF">ENX07_00215</name>
</gene>
<sequence length="306" mass="34603">MPKKSFFLNIFLFFLACQKEGTLDRTEMIFGSYFRVKVTGNRKILNRAVDEVFLKMRGYNDLFSIFSPNSEVSQLNQSGRIKGSPDLIAIIKMAERISALTDGAFDITIYPLLELWGFYKREYRLPQEAEINKTKKLVGWQKIIVRNDSVYLPAGMKIDLGGIAVGYALDHAYEILRRWGIKKGLIDGGGDILVFGEERYKIGIKNPRGEGIVETLSLKSQAVSTSGDYENYYETEGRRFPHILDPRTGYPKEGVWSVTVIGKEAVICDALSTALFVLGEKGEGYMKNFPGYRAIIYLAGGKRLEW</sequence>
<keyword evidence="12" id="KW-1003">Cell membrane</keyword>
<dbReference type="PANTHER" id="PTHR30040:SF2">
    <property type="entry name" value="FAD:PROTEIN FMN TRANSFERASE"/>
    <property type="match status" value="1"/>
</dbReference>
<comment type="catalytic activity">
    <reaction evidence="9 10 12">
        <text>L-threonyl-[protein] + FAD = FMN-L-threonyl-[protein] + AMP + H(+)</text>
        <dbReference type="Rhea" id="RHEA:36847"/>
        <dbReference type="Rhea" id="RHEA-COMP:11060"/>
        <dbReference type="Rhea" id="RHEA-COMP:11061"/>
        <dbReference type="ChEBI" id="CHEBI:15378"/>
        <dbReference type="ChEBI" id="CHEBI:30013"/>
        <dbReference type="ChEBI" id="CHEBI:57692"/>
        <dbReference type="ChEBI" id="CHEBI:74257"/>
        <dbReference type="ChEBI" id="CHEBI:456215"/>
        <dbReference type="EC" id="2.7.1.180"/>
    </reaction>
</comment>
<organism evidence="13">
    <name type="scientific">candidate division WOR-3 bacterium</name>
    <dbReference type="NCBI Taxonomy" id="2052148"/>
    <lineage>
        <taxon>Bacteria</taxon>
        <taxon>Bacteria division WOR-3</taxon>
    </lineage>
</organism>
<evidence type="ECO:0000256" key="10">
    <source>
        <dbReference type="PIRNR" id="PIRNR006268"/>
    </source>
</evidence>
<evidence type="ECO:0000256" key="6">
    <source>
        <dbReference type="ARBA" id="ARBA00022827"/>
    </source>
</evidence>
<dbReference type="PROSITE" id="PS51257">
    <property type="entry name" value="PROKAR_LIPOPROTEIN"/>
    <property type="match status" value="1"/>
</dbReference>
<keyword evidence="12" id="KW-0449">Lipoprotein</keyword>
<evidence type="ECO:0000256" key="5">
    <source>
        <dbReference type="ARBA" id="ARBA00022723"/>
    </source>
</evidence>
<evidence type="ECO:0000256" key="4">
    <source>
        <dbReference type="ARBA" id="ARBA00022679"/>
    </source>
</evidence>
<dbReference type="GO" id="GO:0005886">
    <property type="term" value="C:plasma membrane"/>
    <property type="evidence" value="ECO:0007669"/>
    <property type="project" value="UniProtKB-SubCell"/>
</dbReference>
<accession>A0A7C3YRT2</accession>
<evidence type="ECO:0000256" key="11">
    <source>
        <dbReference type="PIRSR" id="PIRSR006268-2"/>
    </source>
</evidence>
<dbReference type="PIRSF" id="PIRSF006268">
    <property type="entry name" value="ApbE"/>
    <property type="match status" value="1"/>
</dbReference>
<evidence type="ECO:0000313" key="13">
    <source>
        <dbReference type="EMBL" id="HGE98496.1"/>
    </source>
</evidence>
<reference evidence="13" key="1">
    <citation type="journal article" date="2020" name="mSystems">
        <title>Genome- and Community-Level Interaction Insights into Carbon Utilization and Element Cycling Functions of Hydrothermarchaeota in Hydrothermal Sediment.</title>
        <authorList>
            <person name="Zhou Z."/>
            <person name="Liu Y."/>
            <person name="Xu W."/>
            <person name="Pan J."/>
            <person name="Luo Z.H."/>
            <person name="Li M."/>
        </authorList>
    </citation>
    <scope>NUCLEOTIDE SEQUENCE [LARGE SCALE GENOMIC DNA]</scope>
    <source>
        <strain evidence="13">SpSt-906</strain>
    </source>
</reference>
<proteinExistence type="inferred from homology"/>
<keyword evidence="7 10" id="KW-0460">Magnesium</keyword>
<keyword evidence="12" id="KW-0997">Cell inner membrane</keyword>
<evidence type="ECO:0000256" key="9">
    <source>
        <dbReference type="ARBA" id="ARBA00048540"/>
    </source>
</evidence>
<dbReference type="InterPro" id="IPR003374">
    <property type="entry name" value="ApbE-like_sf"/>
</dbReference>
<keyword evidence="6 10" id="KW-0274">FAD</keyword>
<evidence type="ECO:0000256" key="12">
    <source>
        <dbReference type="RuleBase" id="RU363002"/>
    </source>
</evidence>
<comment type="cofactor">
    <cofactor evidence="11">
        <name>Mg(2+)</name>
        <dbReference type="ChEBI" id="CHEBI:18420"/>
    </cofactor>
    <cofactor evidence="11">
        <name>Mn(2+)</name>
        <dbReference type="ChEBI" id="CHEBI:29035"/>
    </cofactor>
    <text evidence="11">Magnesium. Can also use manganese.</text>
</comment>
<evidence type="ECO:0000256" key="2">
    <source>
        <dbReference type="ARBA" id="ARBA00016337"/>
    </source>
</evidence>
<evidence type="ECO:0000256" key="7">
    <source>
        <dbReference type="ARBA" id="ARBA00022842"/>
    </source>
</evidence>
<feature type="binding site" evidence="11">
    <location>
        <position position="269"/>
    </location>
    <ligand>
        <name>Mg(2+)</name>
        <dbReference type="ChEBI" id="CHEBI:18420"/>
    </ligand>
</feature>
<evidence type="ECO:0000256" key="8">
    <source>
        <dbReference type="ARBA" id="ARBA00031306"/>
    </source>
</evidence>
<name>A0A7C3YRT2_UNCW3</name>
<dbReference type="Pfam" id="PF02424">
    <property type="entry name" value="ApbE"/>
    <property type="match status" value="1"/>
</dbReference>
<dbReference type="EMBL" id="DTMQ01000002">
    <property type="protein sequence ID" value="HGE98496.1"/>
    <property type="molecule type" value="Genomic_DNA"/>
</dbReference>
<dbReference type="Gene3D" id="3.10.520.10">
    <property type="entry name" value="ApbE-like domains"/>
    <property type="match status" value="1"/>
</dbReference>
<dbReference type="GO" id="GO:0046872">
    <property type="term" value="F:metal ion binding"/>
    <property type="evidence" value="ECO:0007669"/>
    <property type="project" value="UniProtKB-UniRule"/>
</dbReference>
<comment type="similarity">
    <text evidence="10 12">Belongs to the ApbE family.</text>
</comment>
<keyword evidence="4 10" id="KW-0808">Transferase</keyword>
<comment type="subcellular location">
    <subcellularLocation>
        <location evidence="12">Cell inner membrane</location>
        <topology evidence="12">Lipid-anchor</topology>
        <orientation evidence="12">Periplasmic side</orientation>
    </subcellularLocation>
</comment>
<dbReference type="GO" id="GO:0016740">
    <property type="term" value="F:transferase activity"/>
    <property type="evidence" value="ECO:0007669"/>
    <property type="project" value="UniProtKB-UniRule"/>
</dbReference>
<comment type="caution">
    <text evidence="13">The sequence shown here is derived from an EMBL/GenBank/DDBJ whole genome shotgun (WGS) entry which is preliminary data.</text>
</comment>
<comment type="function">
    <text evidence="12">Flavin transferase that catalyzes the transfer of the FMN moiety of FAD and its covalent binding to the hydroxyl group of a threonine residue in a target flavoprotein.</text>
</comment>
<protein>
    <recommendedName>
        <fullName evidence="2 10">FAD:protein FMN transferase</fullName>
        <ecNumber evidence="1 10">2.7.1.180</ecNumber>
    </recommendedName>
    <alternativeName>
        <fullName evidence="8 10">Flavin transferase</fullName>
    </alternativeName>
</protein>
<dbReference type="EC" id="2.7.1.180" evidence="1 10"/>
<keyword evidence="12" id="KW-0472">Membrane</keyword>
<dbReference type="PANTHER" id="PTHR30040">
    <property type="entry name" value="THIAMINE BIOSYNTHESIS LIPOPROTEIN APBE"/>
    <property type="match status" value="1"/>
</dbReference>